<dbReference type="Pfam" id="PF05016">
    <property type="entry name" value="ParE_toxin"/>
    <property type="match status" value="1"/>
</dbReference>
<dbReference type="InterPro" id="IPR007712">
    <property type="entry name" value="RelE/ParE_toxin"/>
</dbReference>
<organism evidence="3 4">
    <name type="scientific">Larkinella terrae</name>
    <dbReference type="NCBI Taxonomy" id="2025311"/>
    <lineage>
        <taxon>Bacteria</taxon>
        <taxon>Pseudomonadati</taxon>
        <taxon>Bacteroidota</taxon>
        <taxon>Cytophagia</taxon>
        <taxon>Cytophagales</taxon>
        <taxon>Spirosomataceae</taxon>
        <taxon>Larkinella</taxon>
    </lineage>
</organism>
<accession>A0A7K0EV63</accession>
<dbReference type="InterPro" id="IPR051803">
    <property type="entry name" value="TA_system_RelE-like_toxin"/>
</dbReference>
<evidence type="ECO:0000313" key="3">
    <source>
        <dbReference type="EMBL" id="MRS65652.1"/>
    </source>
</evidence>
<dbReference type="SUPFAM" id="SSF143011">
    <property type="entry name" value="RelE-like"/>
    <property type="match status" value="1"/>
</dbReference>
<evidence type="ECO:0000256" key="1">
    <source>
        <dbReference type="ARBA" id="ARBA00006226"/>
    </source>
</evidence>
<evidence type="ECO:0000256" key="2">
    <source>
        <dbReference type="ARBA" id="ARBA00022649"/>
    </source>
</evidence>
<reference evidence="3 4" key="1">
    <citation type="journal article" date="2018" name="Antonie Van Leeuwenhoek">
        <title>Larkinella terrae sp. nov., isolated from soil on Jeju Island, South Korea.</title>
        <authorList>
            <person name="Ten L.N."/>
            <person name="Jeon J."/>
            <person name="Park S.J."/>
            <person name="Park S."/>
            <person name="Lee S.Y."/>
            <person name="Kim M.K."/>
            <person name="Jung H.Y."/>
        </authorList>
    </citation>
    <scope>NUCLEOTIDE SEQUENCE [LARGE SCALE GENOMIC DNA]</scope>
    <source>
        <strain evidence="3 4">KCTC 52001</strain>
    </source>
</reference>
<dbReference type="AlphaFoldDB" id="A0A7K0EV63"/>
<dbReference type="Proteomes" id="UP000441754">
    <property type="component" value="Unassembled WGS sequence"/>
</dbReference>
<evidence type="ECO:0000313" key="4">
    <source>
        <dbReference type="Proteomes" id="UP000441754"/>
    </source>
</evidence>
<name>A0A7K0EV63_9BACT</name>
<keyword evidence="4" id="KW-1185">Reference proteome</keyword>
<dbReference type="PANTHER" id="PTHR33755:SF5">
    <property type="entry name" value="TYPE II TOXIN-ANTITOXIN SYSTEM RELE_PARE FAMILY TOXIN"/>
    <property type="match status" value="1"/>
</dbReference>
<dbReference type="InterPro" id="IPR035093">
    <property type="entry name" value="RelE/ParE_toxin_dom_sf"/>
</dbReference>
<dbReference type="EMBL" id="WJXZ01000015">
    <property type="protein sequence ID" value="MRS65652.1"/>
    <property type="molecule type" value="Genomic_DNA"/>
</dbReference>
<dbReference type="Gene3D" id="3.30.2310.20">
    <property type="entry name" value="RelE-like"/>
    <property type="match status" value="1"/>
</dbReference>
<protein>
    <submittedName>
        <fullName evidence="3">Type II toxin-antitoxin system RelE/ParE family toxin</fullName>
    </submittedName>
</protein>
<dbReference type="OrthoDB" id="5574284at2"/>
<sequence length="99" mass="11627">MDSGAEIIWRNEAKEDFRDALHYLSRSSLRYAEQWVDELNRKLTLLTTFPEMGRIVSEKNTSFFREILVGNYRVLYIYLNSKITVVAIRHSASDLGRIQ</sequence>
<dbReference type="PANTHER" id="PTHR33755">
    <property type="entry name" value="TOXIN PARE1-RELATED"/>
    <property type="match status" value="1"/>
</dbReference>
<gene>
    <name evidence="3" type="ORF">GJJ30_30450</name>
</gene>
<comment type="similarity">
    <text evidence="1">Belongs to the RelE toxin family.</text>
</comment>
<keyword evidence="2" id="KW-1277">Toxin-antitoxin system</keyword>
<proteinExistence type="inferred from homology"/>
<dbReference type="RefSeq" id="WP_154179013.1">
    <property type="nucleotide sequence ID" value="NZ_WJXZ01000015.1"/>
</dbReference>
<comment type="caution">
    <text evidence="3">The sequence shown here is derived from an EMBL/GenBank/DDBJ whole genome shotgun (WGS) entry which is preliminary data.</text>
</comment>